<dbReference type="AlphaFoldDB" id="A0A8T2NR24"/>
<proteinExistence type="predicted"/>
<name>A0A8T2NR24_9TELE</name>
<protein>
    <submittedName>
        <fullName evidence="1">Uncharacterized protein</fullName>
    </submittedName>
</protein>
<evidence type="ECO:0000313" key="1">
    <source>
        <dbReference type="EMBL" id="KAG9341551.1"/>
    </source>
</evidence>
<reference evidence="1" key="1">
    <citation type="thesis" date="2021" institute="BYU ScholarsArchive" country="Provo, UT, USA">
        <title>Applications of and Algorithms for Genome Assembly and Genomic Analyses with an Emphasis on Marine Teleosts.</title>
        <authorList>
            <person name="Pickett B.D."/>
        </authorList>
    </citation>
    <scope>NUCLEOTIDE SEQUENCE</scope>
    <source>
        <strain evidence="1">HI-2016</strain>
    </source>
</reference>
<organism evidence="1 2">
    <name type="scientific">Albula glossodonta</name>
    <name type="common">roundjaw bonefish</name>
    <dbReference type="NCBI Taxonomy" id="121402"/>
    <lineage>
        <taxon>Eukaryota</taxon>
        <taxon>Metazoa</taxon>
        <taxon>Chordata</taxon>
        <taxon>Craniata</taxon>
        <taxon>Vertebrata</taxon>
        <taxon>Euteleostomi</taxon>
        <taxon>Actinopterygii</taxon>
        <taxon>Neopterygii</taxon>
        <taxon>Teleostei</taxon>
        <taxon>Albuliformes</taxon>
        <taxon>Albulidae</taxon>
        <taxon>Albula</taxon>
    </lineage>
</organism>
<accession>A0A8T2NR24</accession>
<gene>
    <name evidence="1" type="ORF">JZ751_019057</name>
</gene>
<keyword evidence="2" id="KW-1185">Reference proteome</keyword>
<sequence length="95" mass="9983">MPCAVSIDSVCFICQLRKLVLNHFPSPGSKNRAQSSPRQHLCGLGKPKNKYAQGPIRLVKLKPLGLLATGEEGVSSGPGGDQADRLGILSVASES</sequence>
<evidence type="ECO:0000313" key="2">
    <source>
        <dbReference type="Proteomes" id="UP000824540"/>
    </source>
</evidence>
<comment type="caution">
    <text evidence="1">The sequence shown here is derived from an EMBL/GenBank/DDBJ whole genome shotgun (WGS) entry which is preliminary data.</text>
</comment>
<dbReference type="EMBL" id="JAFBMS010000034">
    <property type="protein sequence ID" value="KAG9341551.1"/>
    <property type="molecule type" value="Genomic_DNA"/>
</dbReference>
<dbReference type="Proteomes" id="UP000824540">
    <property type="component" value="Unassembled WGS sequence"/>
</dbReference>